<dbReference type="Gene3D" id="2.60.40.1180">
    <property type="entry name" value="Golgi alpha-mannosidase II"/>
    <property type="match status" value="1"/>
</dbReference>
<dbReference type="Pfam" id="PF16657">
    <property type="entry name" value="Malt_amylase_C"/>
    <property type="match status" value="1"/>
</dbReference>
<dbReference type="Proteomes" id="UP000183257">
    <property type="component" value="Unassembled WGS sequence"/>
</dbReference>
<reference evidence="3" key="1">
    <citation type="submission" date="2016-11" db="EMBL/GenBank/DDBJ databases">
        <authorList>
            <person name="Varghese N."/>
            <person name="Submissions S."/>
        </authorList>
    </citation>
    <scope>NUCLEOTIDE SEQUENCE [LARGE SCALE GENOMIC DNA]</scope>
    <source>
        <strain evidence="3">DSM 24786</strain>
    </source>
</reference>
<dbReference type="PROSITE" id="PS51257">
    <property type="entry name" value="PROKAR_LIPOPROTEIN"/>
    <property type="match status" value="1"/>
</dbReference>
<evidence type="ECO:0000313" key="3">
    <source>
        <dbReference type="Proteomes" id="UP000183257"/>
    </source>
</evidence>
<dbReference type="InterPro" id="IPR032091">
    <property type="entry name" value="Malt_amylase-like_C"/>
</dbReference>
<gene>
    <name evidence="2" type="ORF">SAMN05660313_01164</name>
</gene>
<organism evidence="2 3">
    <name type="scientific">Cellulophaga fucicola</name>
    <dbReference type="NCBI Taxonomy" id="76595"/>
    <lineage>
        <taxon>Bacteria</taxon>
        <taxon>Pseudomonadati</taxon>
        <taxon>Bacteroidota</taxon>
        <taxon>Flavobacteriia</taxon>
        <taxon>Flavobacteriales</taxon>
        <taxon>Flavobacteriaceae</taxon>
        <taxon>Cellulophaga</taxon>
    </lineage>
</organism>
<feature type="domain" description="Glycosyl hydrolase family 13 catalytic" evidence="1">
    <location>
        <begin position="35"/>
        <end position="388"/>
    </location>
</feature>
<dbReference type="RefSeq" id="WP_072302800.1">
    <property type="nucleotide sequence ID" value="NZ_FPIY01000001.1"/>
</dbReference>
<dbReference type="AlphaFoldDB" id="A0A1K1N4D9"/>
<dbReference type="InterPro" id="IPR017853">
    <property type="entry name" value="GH"/>
</dbReference>
<dbReference type="PANTHER" id="PTHR47786">
    <property type="entry name" value="ALPHA-1,4-GLUCAN:MALTOSE-1-PHOSPHATE MALTOSYLTRANSFERASE"/>
    <property type="match status" value="1"/>
</dbReference>
<dbReference type="SMART" id="SM00642">
    <property type="entry name" value="Aamy"/>
    <property type="match status" value="1"/>
</dbReference>
<dbReference type="Gene3D" id="3.20.20.80">
    <property type="entry name" value="Glycosidases"/>
    <property type="match status" value="1"/>
</dbReference>
<protein>
    <submittedName>
        <fullName evidence="2">Maltogenic Amylase, C-terminal domain</fullName>
    </submittedName>
</protein>
<evidence type="ECO:0000259" key="1">
    <source>
        <dbReference type="SMART" id="SM00642"/>
    </source>
</evidence>
<dbReference type="InterPro" id="IPR013780">
    <property type="entry name" value="Glyco_hydro_b"/>
</dbReference>
<dbReference type="SUPFAM" id="SSF51011">
    <property type="entry name" value="Glycosyl hydrolase domain"/>
    <property type="match status" value="1"/>
</dbReference>
<dbReference type="SUPFAM" id="SSF51445">
    <property type="entry name" value="(Trans)glycosidases"/>
    <property type="match status" value="1"/>
</dbReference>
<keyword evidence="3" id="KW-1185">Reference proteome</keyword>
<accession>A0A1K1N4D9</accession>
<dbReference type="PANTHER" id="PTHR47786:SF2">
    <property type="entry name" value="GLYCOSYL HYDROLASE FAMILY 13 CATALYTIC DOMAIN-CONTAINING PROTEIN"/>
    <property type="match status" value="1"/>
</dbReference>
<dbReference type="EMBL" id="FPIY01000001">
    <property type="protein sequence ID" value="SFW30264.1"/>
    <property type="molecule type" value="Genomic_DNA"/>
</dbReference>
<dbReference type="InterPro" id="IPR006047">
    <property type="entry name" value="GH13_cat_dom"/>
</dbReference>
<dbReference type="CDD" id="cd11313">
    <property type="entry name" value="AmyAc_arch_bac_AmyA"/>
    <property type="match status" value="1"/>
</dbReference>
<dbReference type="GO" id="GO:0005975">
    <property type="term" value="P:carbohydrate metabolic process"/>
    <property type="evidence" value="ECO:0007669"/>
    <property type="project" value="InterPro"/>
</dbReference>
<name>A0A1K1N4D9_9FLAO</name>
<dbReference type="Pfam" id="PF00128">
    <property type="entry name" value="Alpha-amylase"/>
    <property type="match status" value="1"/>
</dbReference>
<sequence>MKKIITILSLFAVVLSCKEKVKKEENNVIVEKEPIAITEVMEDGVIYEANIRQYSPEGTFNAFTKDIPVLKKLGVKVIWVMPINPISKVKRKATDGQFTSDIKDEEERKKYLGSYYSVSDYKAINPEFGTFDDFKNMVTTAHENDILVIVDWVPNHTGWDHPWIKDHPEYYTQNEKGEIIDPINPETGESWGWTDVADLNYDNENMRKEMISDMKFWVEKADIDGFRMDVAHKVPADFFNIAIKEMKTVKPVFMLAEAEQPDLLQNGFDMQYGWEAHHILNEIAKGEANVAKFDAYMVKLDSILEADDINMNFVTNHDENSWNGTLLERMPNNKEVFTALTYAMPGMPLIYSGQEYDMEHRLRFFEKDTIPKAKGEYFTLLEKLGELKNTNPALNGGKDAAKYTRISTSNNETTLAFKRDKDGETVYFIANLSDKEQEATIAITGDFTDYISNTAFKIDEKVAVKLAPWEYHILTAKK</sequence>
<dbReference type="STRING" id="76595.SAMN05660313_01164"/>
<evidence type="ECO:0000313" key="2">
    <source>
        <dbReference type="EMBL" id="SFW30264.1"/>
    </source>
</evidence>
<dbReference type="OrthoDB" id="9805159at2"/>
<proteinExistence type="predicted"/>